<evidence type="ECO:0000256" key="7">
    <source>
        <dbReference type="ARBA" id="ARBA00023136"/>
    </source>
</evidence>
<evidence type="ECO:0000256" key="1">
    <source>
        <dbReference type="ARBA" id="ARBA00004651"/>
    </source>
</evidence>
<dbReference type="PANTHER" id="PTHR46494:SF1">
    <property type="entry name" value="CORA FAMILY METAL ION TRANSPORTER (EUROFUNG)"/>
    <property type="match status" value="1"/>
</dbReference>
<keyword evidence="4 8" id="KW-1003">Cell membrane</keyword>
<keyword evidence="7 8" id="KW-0472">Membrane</keyword>
<dbReference type="RefSeq" id="WP_229639570.1">
    <property type="nucleotide sequence ID" value="NZ_JADWDC010000010.1"/>
</dbReference>
<evidence type="ECO:0000313" key="10">
    <source>
        <dbReference type="Proteomes" id="UP000729733"/>
    </source>
</evidence>
<evidence type="ECO:0000256" key="4">
    <source>
        <dbReference type="ARBA" id="ARBA00022475"/>
    </source>
</evidence>
<dbReference type="InterPro" id="IPR045861">
    <property type="entry name" value="CorA_cytoplasmic_dom"/>
</dbReference>
<comment type="caution">
    <text evidence="9">The sequence shown here is derived from an EMBL/GenBank/DDBJ whole genome shotgun (WGS) entry which is preliminary data.</text>
</comment>
<dbReference type="Gene3D" id="1.20.58.340">
    <property type="entry name" value="Magnesium transport protein CorA, transmembrane region"/>
    <property type="match status" value="2"/>
</dbReference>
<dbReference type="Pfam" id="PF01544">
    <property type="entry name" value="CorA"/>
    <property type="match status" value="1"/>
</dbReference>
<feature type="transmembrane region" description="Helical" evidence="8">
    <location>
        <begin position="311"/>
        <end position="329"/>
    </location>
</feature>
<keyword evidence="6 8" id="KW-1133">Transmembrane helix</keyword>
<comment type="similarity">
    <text evidence="2 8">Belongs to the CorA metal ion transporter (MIT) (TC 1.A.35) family.</text>
</comment>
<dbReference type="GO" id="GO:0015095">
    <property type="term" value="F:magnesium ion transmembrane transporter activity"/>
    <property type="evidence" value="ECO:0007669"/>
    <property type="project" value="UniProtKB-UniRule"/>
</dbReference>
<evidence type="ECO:0000256" key="3">
    <source>
        <dbReference type="ARBA" id="ARBA00022448"/>
    </source>
</evidence>
<organism evidence="9 10">
    <name type="scientific">Waterburya agarophytonicola KI4</name>
    <dbReference type="NCBI Taxonomy" id="2874699"/>
    <lineage>
        <taxon>Bacteria</taxon>
        <taxon>Bacillati</taxon>
        <taxon>Cyanobacteriota</taxon>
        <taxon>Cyanophyceae</taxon>
        <taxon>Pleurocapsales</taxon>
        <taxon>Hyellaceae</taxon>
        <taxon>Waterburya</taxon>
        <taxon>Waterburya agarophytonicola</taxon>
    </lineage>
</organism>
<dbReference type="Gene3D" id="3.30.460.20">
    <property type="entry name" value="CorA soluble domain-like"/>
    <property type="match status" value="1"/>
</dbReference>
<dbReference type="InterPro" id="IPR004488">
    <property type="entry name" value="Mg/Co-transport_prot_CorA"/>
</dbReference>
<keyword evidence="10" id="KW-1185">Reference proteome</keyword>
<evidence type="ECO:0000256" key="8">
    <source>
        <dbReference type="RuleBase" id="RU362010"/>
    </source>
</evidence>
<dbReference type="PANTHER" id="PTHR46494">
    <property type="entry name" value="CORA FAMILY METAL ION TRANSPORTER (EUROFUNG)"/>
    <property type="match status" value="1"/>
</dbReference>
<dbReference type="InterPro" id="IPR002523">
    <property type="entry name" value="MgTranspt_CorA/ZnTranspt_ZntB"/>
</dbReference>
<reference evidence="9" key="1">
    <citation type="journal article" date="2021" name="Antonie Van Leeuwenhoek">
        <title>Draft genome and description of Waterburya agarophytonicola gen. nov. sp. nov. (Pleurocapsales, Cyanobacteria): a seaweed symbiont.</title>
        <authorList>
            <person name="Bonthond G."/>
            <person name="Shalygin S."/>
            <person name="Bayer T."/>
            <person name="Weinberger F."/>
        </authorList>
    </citation>
    <scope>NUCLEOTIDE SEQUENCE</scope>
    <source>
        <strain evidence="9">KI4</strain>
    </source>
</reference>
<accession>A0A964FF20</accession>
<dbReference type="SUPFAM" id="SSF144083">
    <property type="entry name" value="Magnesium transport protein CorA, transmembrane region"/>
    <property type="match status" value="1"/>
</dbReference>
<dbReference type="NCBIfam" id="TIGR00383">
    <property type="entry name" value="corA"/>
    <property type="match status" value="1"/>
</dbReference>
<feature type="transmembrane region" description="Helical" evidence="8">
    <location>
        <begin position="349"/>
        <end position="370"/>
    </location>
</feature>
<dbReference type="AlphaFoldDB" id="A0A964FF20"/>
<gene>
    <name evidence="8 9" type="primary">corA</name>
    <name evidence="9" type="ORF">I4641_06005</name>
</gene>
<keyword evidence="3 8" id="KW-0813">Transport</keyword>
<keyword evidence="8" id="KW-0406">Ion transport</keyword>
<dbReference type="GO" id="GO:0005886">
    <property type="term" value="C:plasma membrane"/>
    <property type="evidence" value="ECO:0007669"/>
    <property type="project" value="UniProtKB-SubCell"/>
</dbReference>
<dbReference type="GO" id="GO:0000287">
    <property type="term" value="F:magnesium ion binding"/>
    <property type="evidence" value="ECO:0007669"/>
    <property type="project" value="TreeGrafter"/>
</dbReference>
<evidence type="ECO:0000256" key="5">
    <source>
        <dbReference type="ARBA" id="ARBA00022692"/>
    </source>
</evidence>
<keyword evidence="5 8" id="KW-0812">Transmembrane</keyword>
<dbReference type="EMBL" id="JADWDC010000010">
    <property type="protein sequence ID" value="MCC0176532.1"/>
    <property type="molecule type" value="Genomic_DNA"/>
</dbReference>
<dbReference type="InterPro" id="IPR045863">
    <property type="entry name" value="CorA_TM1_TM2"/>
</dbReference>
<dbReference type="GO" id="GO:0050897">
    <property type="term" value="F:cobalt ion binding"/>
    <property type="evidence" value="ECO:0007669"/>
    <property type="project" value="TreeGrafter"/>
</dbReference>
<keyword evidence="8" id="KW-0460">Magnesium</keyword>
<evidence type="ECO:0000256" key="6">
    <source>
        <dbReference type="ARBA" id="ARBA00022989"/>
    </source>
</evidence>
<dbReference type="FunFam" id="1.20.58.340:FF:000012">
    <property type="entry name" value="Magnesium transport protein CorA"/>
    <property type="match status" value="1"/>
</dbReference>
<dbReference type="Proteomes" id="UP000729733">
    <property type="component" value="Unassembled WGS sequence"/>
</dbReference>
<name>A0A964FF20_9CYAN</name>
<dbReference type="CDD" id="cd12828">
    <property type="entry name" value="TmCorA-like_1"/>
    <property type="match status" value="1"/>
</dbReference>
<dbReference type="GO" id="GO:0015087">
    <property type="term" value="F:cobalt ion transmembrane transporter activity"/>
    <property type="evidence" value="ECO:0007669"/>
    <property type="project" value="UniProtKB-UniRule"/>
</dbReference>
<evidence type="ECO:0000256" key="2">
    <source>
        <dbReference type="ARBA" id="ARBA00009765"/>
    </source>
</evidence>
<comment type="function">
    <text evidence="8">Mediates influx of magnesium ions.</text>
</comment>
<dbReference type="SUPFAM" id="SSF143865">
    <property type="entry name" value="CorA soluble domain-like"/>
    <property type="match status" value="1"/>
</dbReference>
<protein>
    <recommendedName>
        <fullName evidence="8">Magnesium transport protein CorA</fullName>
    </recommendedName>
</protein>
<proteinExistence type="inferred from homology"/>
<evidence type="ECO:0000313" key="9">
    <source>
        <dbReference type="EMBL" id="MCC0176532.1"/>
    </source>
</evidence>
<comment type="subcellular location">
    <subcellularLocation>
        <location evidence="1">Cell membrane</location>
        <topology evidence="1">Multi-pass membrane protein</topology>
    </subcellularLocation>
    <subcellularLocation>
        <location evidence="8">Membrane</location>
        <topology evidence="8">Multi-pass membrane protein</topology>
    </subcellularLocation>
</comment>
<sequence length="376" mass="43323">MTAKSSSSSDRLTDSYPDILLNYAHTEPGSIPGTFAIDDRAKAPEINLIDYNSDLHHYGTNLTPEECVAHLSTESVSWVDVGGLGNKETLEKLGEVFELHPLILADIVNVPQRPKLEDYQDRLVIIIQMVNFAPKNREIWLEQVSFVLGKNYLLTVQEEPQQDCFAPVRDRLRKNKGTIRQHKADYLTYALWDTIVDGYFPVLEMYGEKIEQLEELVLNQPTKTTLGKIHQIKRDLLSLRRAIWPQRDMLNMLIRDGHILISDRTLRYFKDCYDHTIQIIDTIEIYRELTSGLMDVYLSSVSNKMNEVMKLLAVISTIFIPLTFVAGIYGMNFNTDTSPWNMPELNWSWGYPLCLTVMLAIALVLSAYFWRRGWLN</sequence>